<dbReference type="InterPro" id="IPR037197">
    <property type="entry name" value="WWE_dom_sf"/>
</dbReference>
<comment type="similarity">
    <text evidence="11">Belongs to the ARTD/PARP family.</text>
</comment>
<reference evidence="17" key="1">
    <citation type="submission" date="2025-08" db="UniProtKB">
        <authorList>
            <consortium name="Ensembl"/>
        </authorList>
    </citation>
    <scope>IDENTIFICATION</scope>
</reference>
<evidence type="ECO:0000256" key="12">
    <source>
        <dbReference type="PROSITE-ProRule" id="PRU00723"/>
    </source>
</evidence>
<dbReference type="Pfam" id="PF00644">
    <property type="entry name" value="PARP"/>
    <property type="match status" value="1"/>
</dbReference>
<dbReference type="CDD" id="cd01439">
    <property type="entry name" value="TCCD_inducible_PARP_like"/>
    <property type="match status" value="1"/>
</dbReference>
<sequence>MEADILKFILSSQGSVDSEELLYDLCPGPALQEMISKKEQFVSCLVNQRQKVVVRTRMKVCWTENCPGCGSLHICLRWCDTCDCLFYRRGCSFSHDLNSESNMEVLREFGLEALSRTELCLLLLQSNNALLPQICYNYNNNNAGCQDDCQRLHVCQRYLHRDCSCSRTHNFSAAQPLKLLQQKHIPKHLVKALKSVYANKEALRLAFKENRSNTSDINDENTCGNISDSSDKPEICMFFIKGYCKNEDRCFKAHDKMPYRWEITRGGQWTAMAENEAVEKDYCDPENNYSTSSPPVHFDTMTCGTEDVRRLSTVNSVLQPDFIHTTDWLWYWEDERGVWNQYAATSERRLASITSKELEEMYQANDQDVVMFTAGSQVYELSFRDMIQTNVQYGTVKLVRRRPRFVSAAEVQAKKKRHPNSTAVPDHWDKTQVPQIGFKRVPLQPSSGEYEEIHTLFSRTMASFEIIQIERIQNRAVWEAFQHKTHMKQKNGGRPVLEKTLFHGTKPKFVDTICEANIDWRVCGVNGTMYGQGSYFARDAKYSHSYTGDSDPRFMFVSRVLVGEFARGSSEYRRPPSRDGGDVNLFDSCVDDIYDPSIFVVFKEQQIYPEYLLKYKNARSNVYAGSSSYSYQSRSSGYSQSTASAYSQSSRQTSSSTYHTVPPPRSYTSSYPTRNPTPTPTPYPTRYPTANPYQTSSPTSDTNQNSCVIA</sequence>
<dbReference type="InterPro" id="IPR018123">
    <property type="entry name" value="WWE-dom_subgr"/>
</dbReference>
<feature type="zinc finger region" description="C3H1-type" evidence="12">
    <location>
        <begin position="230"/>
        <end position="257"/>
    </location>
</feature>
<dbReference type="SUPFAM" id="SSF117839">
    <property type="entry name" value="WWE domain"/>
    <property type="match status" value="1"/>
</dbReference>
<evidence type="ECO:0000259" key="14">
    <source>
        <dbReference type="PROSITE" id="PS50103"/>
    </source>
</evidence>
<protein>
    <submittedName>
        <fullName evidence="17">Uncharacterized protein</fullName>
    </submittedName>
</protein>
<reference evidence="17" key="2">
    <citation type="submission" date="2025-09" db="UniProtKB">
        <authorList>
            <consortium name="Ensembl"/>
        </authorList>
    </citation>
    <scope>IDENTIFICATION</scope>
</reference>
<keyword evidence="6 12" id="KW-0479">Metal-binding</keyword>
<dbReference type="PROSITE" id="PS51059">
    <property type="entry name" value="PARP_CATALYTIC"/>
    <property type="match status" value="1"/>
</dbReference>
<comment type="subcellular location">
    <subcellularLocation>
        <location evidence="2">Cytoplasm</location>
    </subcellularLocation>
    <subcellularLocation>
        <location evidence="1">Nucleus</location>
    </subcellularLocation>
</comment>
<evidence type="ECO:0000256" key="11">
    <source>
        <dbReference type="ARBA" id="ARBA00024347"/>
    </source>
</evidence>
<feature type="domain" description="C3H1-type" evidence="14">
    <location>
        <begin position="230"/>
        <end position="257"/>
    </location>
</feature>
<evidence type="ECO:0000256" key="1">
    <source>
        <dbReference type="ARBA" id="ARBA00004123"/>
    </source>
</evidence>
<evidence type="ECO:0000256" key="6">
    <source>
        <dbReference type="ARBA" id="ARBA00022723"/>
    </source>
</evidence>
<dbReference type="GO" id="GO:0003950">
    <property type="term" value="F:NAD+ poly-ADP-ribosyltransferase activity"/>
    <property type="evidence" value="ECO:0007669"/>
    <property type="project" value="InterPro"/>
</dbReference>
<proteinExistence type="inferred from homology"/>
<name>A0A3B4BB54_9GOBI</name>
<dbReference type="Pfam" id="PF02825">
    <property type="entry name" value="WWE"/>
    <property type="match status" value="1"/>
</dbReference>
<keyword evidence="7" id="KW-0677">Repeat</keyword>
<keyword evidence="5" id="KW-0597">Phosphoprotein</keyword>
<keyword evidence="4" id="KW-0963">Cytoplasm</keyword>
<evidence type="ECO:0000256" key="5">
    <source>
        <dbReference type="ARBA" id="ARBA00022553"/>
    </source>
</evidence>
<keyword evidence="9 12" id="KW-0862">Zinc</keyword>
<evidence type="ECO:0000256" key="10">
    <source>
        <dbReference type="ARBA" id="ARBA00023242"/>
    </source>
</evidence>
<evidence type="ECO:0000313" key="18">
    <source>
        <dbReference type="Proteomes" id="UP000261520"/>
    </source>
</evidence>
<dbReference type="UniPathway" id="UPA00143"/>
<dbReference type="GO" id="GO:0005634">
    <property type="term" value="C:nucleus"/>
    <property type="evidence" value="ECO:0007669"/>
    <property type="project" value="UniProtKB-SubCell"/>
</dbReference>
<feature type="domain" description="PARP catalytic" evidence="16">
    <location>
        <begin position="424"/>
        <end position="636"/>
    </location>
</feature>
<dbReference type="InterPro" id="IPR012317">
    <property type="entry name" value="Poly(ADP-ribose)pol_cat_dom"/>
</dbReference>
<dbReference type="Gene3D" id="3.90.228.10">
    <property type="match status" value="1"/>
</dbReference>
<feature type="compositionally biased region" description="Low complexity" evidence="13">
    <location>
        <begin position="642"/>
        <end position="658"/>
    </location>
</feature>
<dbReference type="PANTHER" id="PTHR45740:SF15">
    <property type="entry name" value="ZINC FINGER CCCH TYPE DOMAIN CONTAINING 1-LIKE"/>
    <property type="match status" value="1"/>
</dbReference>
<dbReference type="Gene3D" id="3.30.720.50">
    <property type="match status" value="1"/>
</dbReference>
<evidence type="ECO:0000256" key="7">
    <source>
        <dbReference type="ARBA" id="ARBA00022737"/>
    </source>
</evidence>
<dbReference type="GO" id="GO:0016567">
    <property type="term" value="P:protein ubiquitination"/>
    <property type="evidence" value="ECO:0007669"/>
    <property type="project" value="UniProtKB-UniPathway"/>
</dbReference>
<dbReference type="InterPro" id="IPR004170">
    <property type="entry name" value="WWE_dom"/>
</dbReference>
<dbReference type="GO" id="GO:0008270">
    <property type="term" value="F:zinc ion binding"/>
    <property type="evidence" value="ECO:0007669"/>
    <property type="project" value="UniProtKB-KW"/>
</dbReference>
<dbReference type="PANTHER" id="PTHR45740">
    <property type="entry name" value="POLY [ADP-RIBOSE] POLYMERASE"/>
    <property type="match status" value="1"/>
</dbReference>
<evidence type="ECO:0000256" key="8">
    <source>
        <dbReference type="ARBA" id="ARBA00022771"/>
    </source>
</evidence>
<organism evidence="17 18">
    <name type="scientific">Periophthalmus magnuspinnatus</name>
    <dbReference type="NCBI Taxonomy" id="409849"/>
    <lineage>
        <taxon>Eukaryota</taxon>
        <taxon>Metazoa</taxon>
        <taxon>Chordata</taxon>
        <taxon>Craniata</taxon>
        <taxon>Vertebrata</taxon>
        <taxon>Euteleostomi</taxon>
        <taxon>Actinopterygii</taxon>
        <taxon>Neopterygii</taxon>
        <taxon>Teleostei</taxon>
        <taxon>Neoteleostei</taxon>
        <taxon>Acanthomorphata</taxon>
        <taxon>Gobiaria</taxon>
        <taxon>Gobiiformes</taxon>
        <taxon>Gobioidei</taxon>
        <taxon>Gobiidae</taxon>
        <taxon>Oxudercinae</taxon>
        <taxon>Periophthalmus</taxon>
    </lineage>
</organism>
<dbReference type="GO" id="GO:1990404">
    <property type="term" value="F:NAD+-protein mono-ADP-ribosyltransferase activity"/>
    <property type="evidence" value="ECO:0007669"/>
    <property type="project" value="TreeGrafter"/>
</dbReference>
<dbReference type="GO" id="GO:0005737">
    <property type="term" value="C:cytoplasm"/>
    <property type="evidence" value="ECO:0007669"/>
    <property type="project" value="UniProtKB-SubCell"/>
</dbReference>
<evidence type="ECO:0000256" key="13">
    <source>
        <dbReference type="SAM" id="MobiDB-lite"/>
    </source>
</evidence>
<accession>A0A3B4BB54</accession>
<dbReference type="SUPFAM" id="SSF56399">
    <property type="entry name" value="ADP-ribosylation"/>
    <property type="match status" value="1"/>
</dbReference>
<dbReference type="SMART" id="SM00356">
    <property type="entry name" value="ZnF_C3H1"/>
    <property type="match status" value="1"/>
</dbReference>
<feature type="compositionally biased region" description="Polar residues" evidence="13">
    <location>
        <begin position="694"/>
        <end position="710"/>
    </location>
</feature>
<dbReference type="InterPro" id="IPR051712">
    <property type="entry name" value="ARTD-AVP"/>
</dbReference>
<comment type="pathway">
    <text evidence="3">Protein modification; protein ubiquitination.</text>
</comment>
<evidence type="ECO:0000256" key="4">
    <source>
        <dbReference type="ARBA" id="ARBA00022490"/>
    </source>
</evidence>
<dbReference type="Pfam" id="PF25261">
    <property type="entry name" value="zf-CCCH_PARP12"/>
    <property type="match status" value="1"/>
</dbReference>
<dbReference type="Proteomes" id="UP000261520">
    <property type="component" value="Unplaced"/>
</dbReference>
<evidence type="ECO:0000256" key="2">
    <source>
        <dbReference type="ARBA" id="ARBA00004496"/>
    </source>
</evidence>
<dbReference type="Pfam" id="PF23466">
    <property type="entry name" value="WWE_4"/>
    <property type="match status" value="1"/>
</dbReference>
<dbReference type="InterPro" id="IPR057602">
    <property type="entry name" value="Zfn-CCCH_PARP12"/>
</dbReference>
<feature type="region of interest" description="Disordered" evidence="13">
    <location>
        <begin position="642"/>
        <end position="710"/>
    </location>
</feature>
<dbReference type="Ensembl" id="ENSPMGT00000027392.1">
    <property type="protein sequence ID" value="ENSPMGP00000025719.1"/>
    <property type="gene ID" value="ENSPMGG00000020753.1"/>
</dbReference>
<dbReference type="PROSITE" id="PS50918">
    <property type="entry name" value="WWE"/>
    <property type="match status" value="1"/>
</dbReference>
<evidence type="ECO:0000256" key="9">
    <source>
        <dbReference type="ARBA" id="ARBA00022833"/>
    </source>
</evidence>
<dbReference type="STRING" id="409849.ENSPMGP00000025719"/>
<keyword evidence="8 12" id="KW-0863">Zinc-finger</keyword>
<feature type="compositionally biased region" description="Pro residues" evidence="13">
    <location>
        <begin position="675"/>
        <end position="685"/>
    </location>
</feature>
<evidence type="ECO:0000256" key="3">
    <source>
        <dbReference type="ARBA" id="ARBA00004906"/>
    </source>
</evidence>
<dbReference type="InterPro" id="IPR000571">
    <property type="entry name" value="Znf_CCCH"/>
</dbReference>
<dbReference type="SMART" id="SM00678">
    <property type="entry name" value="WWE"/>
    <property type="match status" value="1"/>
</dbReference>
<dbReference type="PROSITE" id="PS50103">
    <property type="entry name" value="ZF_C3H1"/>
    <property type="match status" value="1"/>
</dbReference>
<keyword evidence="18" id="KW-1185">Reference proteome</keyword>
<feature type="domain" description="WWE" evidence="15">
    <location>
        <begin position="316"/>
        <end position="401"/>
    </location>
</feature>
<evidence type="ECO:0000259" key="16">
    <source>
        <dbReference type="PROSITE" id="PS51059"/>
    </source>
</evidence>
<evidence type="ECO:0000313" key="17">
    <source>
        <dbReference type="Ensembl" id="ENSPMGP00000025719.1"/>
    </source>
</evidence>
<evidence type="ECO:0000259" key="15">
    <source>
        <dbReference type="PROSITE" id="PS50918"/>
    </source>
</evidence>
<keyword evidence="10" id="KW-0539">Nucleus</keyword>
<dbReference type="AlphaFoldDB" id="A0A3B4BB54"/>